<evidence type="ECO:0000313" key="2">
    <source>
        <dbReference type="EMBL" id="GJT18326.1"/>
    </source>
</evidence>
<dbReference type="Proteomes" id="UP001151760">
    <property type="component" value="Unassembled WGS sequence"/>
</dbReference>
<evidence type="ECO:0000256" key="1">
    <source>
        <dbReference type="SAM" id="MobiDB-lite"/>
    </source>
</evidence>
<protein>
    <submittedName>
        <fullName evidence="2">Uncharacterized protein</fullName>
    </submittedName>
</protein>
<reference evidence="2" key="2">
    <citation type="submission" date="2022-01" db="EMBL/GenBank/DDBJ databases">
        <authorList>
            <person name="Yamashiro T."/>
            <person name="Shiraishi A."/>
            <person name="Satake H."/>
            <person name="Nakayama K."/>
        </authorList>
    </citation>
    <scope>NUCLEOTIDE SEQUENCE</scope>
</reference>
<dbReference type="EMBL" id="BQNB010013628">
    <property type="protein sequence ID" value="GJT18326.1"/>
    <property type="molecule type" value="Genomic_DNA"/>
</dbReference>
<feature type="compositionally biased region" description="Polar residues" evidence="1">
    <location>
        <begin position="187"/>
        <end position="200"/>
    </location>
</feature>
<gene>
    <name evidence="2" type="ORF">Tco_0877032</name>
</gene>
<sequence length="200" mass="23010">MIGDMEFIEKYMLETTFHQQEIQKPLTKKKLLQTQEVQSNTVQALNVDSVVMKNTCSGKENSNLETAFSNSIKESNLDSETKDVHAIKYKMSKAKERCMTYQMTDKYFVEYTRIEVKQCRDTLLQHMGNVKKSIAERTRHQRQYDKRVNKRQIQMQENKVDLGKALDVDLVVMESSGTKSRKHDTSSKSGNATDANNANG</sequence>
<organism evidence="2 3">
    <name type="scientific">Tanacetum coccineum</name>
    <dbReference type="NCBI Taxonomy" id="301880"/>
    <lineage>
        <taxon>Eukaryota</taxon>
        <taxon>Viridiplantae</taxon>
        <taxon>Streptophyta</taxon>
        <taxon>Embryophyta</taxon>
        <taxon>Tracheophyta</taxon>
        <taxon>Spermatophyta</taxon>
        <taxon>Magnoliopsida</taxon>
        <taxon>eudicotyledons</taxon>
        <taxon>Gunneridae</taxon>
        <taxon>Pentapetalae</taxon>
        <taxon>asterids</taxon>
        <taxon>campanulids</taxon>
        <taxon>Asterales</taxon>
        <taxon>Asteraceae</taxon>
        <taxon>Asteroideae</taxon>
        <taxon>Anthemideae</taxon>
        <taxon>Anthemidinae</taxon>
        <taxon>Tanacetum</taxon>
    </lineage>
</organism>
<evidence type="ECO:0000313" key="3">
    <source>
        <dbReference type="Proteomes" id="UP001151760"/>
    </source>
</evidence>
<accession>A0ABQ5BU78</accession>
<feature type="region of interest" description="Disordered" evidence="1">
    <location>
        <begin position="175"/>
        <end position="200"/>
    </location>
</feature>
<keyword evidence="3" id="KW-1185">Reference proteome</keyword>
<comment type="caution">
    <text evidence="2">The sequence shown here is derived from an EMBL/GenBank/DDBJ whole genome shotgun (WGS) entry which is preliminary data.</text>
</comment>
<name>A0ABQ5BU78_9ASTR</name>
<proteinExistence type="predicted"/>
<reference evidence="2" key="1">
    <citation type="journal article" date="2022" name="Int. J. Mol. Sci.">
        <title>Draft Genome of Tanacetum Coccineum: Genomic Comparison of Closely Related Tanacetum-Family Plants.</title>
        <authorList>
            <person name="Yamashiro T."/>
            <person name="Shiraishi A."/>
            <person name="Nakayama K."/>
            <person name="Satake H."/>
        </authorList>
    </citation>
    <scope>NUCLEOTIDE SEQUENCE</scope>
</reference>